<accession>A0A9P5RNM2</accession>
<reference evidence="1" key="1">
    <citation type="journal article" date="2020" name="Fungal Divers.">
        <title>Resolving the Mortierellaceae phylogeny through synthesis of multi-gene phylogenetics and phylogenomics.</title>
        <authorList>
            <person name="Vandepol N."/>
            <person name="Liber J."/>
            <person name="Desiro A."/>
            <person name="Na H."/>
            <person name="Kennedy M."/>
            <person name="Barry K."/>
            <person name="Grigoriev I.V."/>
            <person name="Miller A.N."/>
            <person name="O'Donnell K."/>
            <person name="Stajich J.E."/>
            <person name="Bonito G."/>
        </authorList>
    </citation>
    <scope>NUCLEOTIDE SEQUENCE</scope>
    <source>
        <strain evidence="1">NRRL 6426</strain>
    </source>
</reference>
<name>A0A9P5RNM2_9FUNG</name>
<keyword evidence="2" id="KW-1185">Reference proteome</keyword>
<gene>
    <name evidence="1" type="ORF">BG015_002782</name>
</gene>
<dbReference type="AlphaFoldDB" id="A0A9P5RNM2"/>
<protein>
    <submittedName>
        <fullName evidence="1">Uncharacterized protein</fullName>
    </submittedName>
</protein>
<dbReference type="Gene3D" id="3.40.50.1010">
    <property type="entry name" value="5'-nuclease"/>
    <property type="match status" value="1"/>
</dbReference>
<dbReference type="Proteomes" id="UP000748756">
    <property type="component" value="Unassembled WGS sequence"/>
</dbReference>
<sequence>MISFESIGNTFHNVLLTLDYSKESDILHLDGVAALKKEEYNSRCRQEDQERIDKARISMANNNKRQTSAYIIRSLTLPQEMKEATVRGLQRKNWTVHVCLFQSDTCTTNAYQVVPNLNKLTTISTDSDYLAYQYLPVVIDPRAPGGCIAYIKKGVIDDNRLGDSVKFLLVSVVTSNDYSQGVPFFGFVSNIHIIQSLVLVEAWNSDALEEEKK</sequence>
<organism evidence="1 2">
    <name type="scientific">Linnemannia schmuckeri</name>
    <dbReference type="NCBI Taxonomy" id="64567"/>
    <lineage>
        <taxon>Eukaryota</taxon>
        <taxon>Fungi</taxon>
        <taxon>Fungi incertae sedis</taxon>
        <taxon>Mucoromycota</taxon>
        <taxon>Mortierellomycotina</taxon>
        <taxon>Mortierellomycetes</taxon>
        <taxon>Mortierellales</taxon>
        <taxon>Mortierellaceae</taxon>
        <taxon>Linnemannia</taxon>
    </lineage>
</organism>
<dbReference type="EMBL" id="JAAAUQ010001578">
    <property type="protein sequence ID" value="KAF9137246.1"/>
    <property type="molecule type" value="Genomic_DNA"/>
</dbReference>
<proteinExistence type="predicted"/>
<evidence type="ECO:0000313" key="1">
    <source>
        <dbReference type="EMBL" id="KAF9137246.1"/>
    </source>
</evidence>
<evidence type="ECO:0000313" key="2">
    <source>
        <dbReference type="Proteomes" id="UP000748756"/>
    </source>
</evidence>
<comment type="caution">
    <text evidence="1">The sequence shown here is derived from an EMBL/GenBank/DDBJ whole genome shotgun (WGS) entry which is preliminary data.</text>
</comment>